<feature type="transmembrane region" description="Helical" evidence="2">
    <location>
        <begin position="232"/>
        <end position="252"/>
    </location>
</feature>
<keyword evidence="5" id="KW-1185">Reference proteome</keyword>
<dbReference type="GO" id="GO:0016020">
    <property type="term" value="C:membrane"/>
    <property type="evidence" value="ECO:0007669"/>
    <property type="project" value="TreeGrafter"/>
</dbReference>
<feature type="region of interest" description="Disordered" evidence="1">
    <location>
        <begin position="1"/>
        <end position="25"/>
    </location>
</feature>
<feature type="transmembrane region" description="Helical" evidence="2">
    <location>
        <begin position="73"/>
        <end position="92"/>
    </location>
</feature>
<dbReference type="Pfam" id="PF00487">
    <property type="entry name" value="FA_desaturase"/>
    <property type="match status" value="1"/>
</dbReference>
<reference evidence="5" key="1">
    <citation type="submission" date="2015-07" db="EMBL/GenBank/DDBJ databases">
        <authorList>
            <person name="Rodrigo-Torres Lidia"/>
            <person name="Arahal R.David."/>
        </authorList>
    </citation>
    <scope>NUCLEOTIDE SEQUENCE [LARGE SCALE GENOMIC DNA]</scope>
    <source>
        <strain evidence="5">CECT 4801</strain>
    </source>
</reference>
<dbReference type="GO" id="GO:0016717">
    <property type="term" value="F:oxidoreductase activity, acting on paired donors, with oxidation of a pair of donors resulting in the reduction of molecular oxygen to two molecules of water"/>
    <property type="evidence" value="ECO:0007669"/>
    <property type="project" value="TreeGrafter"/>
</dbReference>
<dbReference type="AlphaFoldDB" id="A0A0M6YBT8"/>
<evidence type="ECO:0000256" key="2">
    <source>
        <dbReference type="SAM" id="Phobius"/>
    </source>
</evidence>
<organism evidence="4 5">
    <name type="scientific">Roseibium aggregatum</name>
    <dbReference type="NCBI Taxonomy" id="187304"/>
    <lineage>
        <taxon>Bacteria</taxon>
        <taxon>Pseudomonadati</taxon>
        <taxon>Pseudomonadota</taxon>
        <taxon>Alphaproteobacteria</taxon>
        <taxon>Hyphomicrobiales</taxon>
        <taxon>Stappiaceae</taxon>
        <taxon>Roseibium</taxon>
    </lineage>
</organism>
<dbReference type="EC" id="1.14.19.-" evidence="4"/>
<feature type="compositionally biased region" description="Polar residues" evidence="1">
    <location>
        <begin position="15"/>
        <end position="25"/>
    </location>
</feature>
<evidence type="ECO:0000259" key="3">
    <source>
        <dbReference type="Pfam" id="PF00487"/>
    </source>
</evidence>
<dbReference type="InterPro" id="IPR012171">
    <property type="entry name" value="Fatty_acid_desaturase"/>
</dbReference>
<dbReference type="EMBL" id="CXST01000004">
    <property type="protein sequence ID" value="CTQ46889.1"/>
    <property type="molecule type" value="Genomic_DNA"/>
</dbReference>
<feature type="domain" description="Fatty acid desaturase" evidence="3">
    <location>
        <begin position="75"/>
        <end position="319"/>
    </location>
</feature>
<name>A0A0M6YBT8_9HYPH</name>
<dbReference type="GO" id="GO:0006629">
    <property type="term" value="P:lipid metabolic process"/>
    <property type="evidence" value="ECO:0007669"/>
    <property type="project" value="InterPro"/>
</dbReference>
<evidence type="ECO:0000256" key="1">
    <source>
        <dbReference type="SAM" id="MobiDB-lite"/>
    </source>
</evidence>
<dbReference type="OrthoDB" id="9769653at2"/>
<dbReference type="PANTHER" id="PTHR19353:SF73">
    <property type="entry name" value="FATTY ACID DESATURASE"/>
    <property type="match status" value="1"/>
</dbReference>
<feature type="transmembrane region" description="Helical" evidence="2">
    <location>
        <begin position="205"/>
        <end position="226"/>
    </location>
</feature>
<protein>
    <submittedName>
        <fullName evidence="4">Fatty acid desaturase</fullName>
        <ecNumber evidence="4">1.14.19.-</ecNumber>
    </submittedName>
</protein>
<keyword evidence="2" id="KW-0812">Transmembrane</keyword>
<dbReference type="CDD" id="cd03507">
    <property type="entry name" value="Delta12-FADS-like"/>
    <property type="match status" value="1"/>
</dbReference>
<sequence length="362" mass="41298">MTVTSNISAPELSHGSENPSLKNSTADRQSRSWIAALAKFRNISARRSSFEIAITVLPFIALWGITATLVLHGYWFGLILTVPAAGFLVRLFILQHDCGHGNLYARRSMNDWIGRVIGVLTLTPYDYWRRTHAIHHASAGNLDRRGVGDVDTLTVREYRALSRWGRLRYWLYRHPVVMFGLGPAWLFVAQYRLPYGLMRAGMQPWVSTIATNLGIAAPFALMIWLVGASTFLLVQVPITLMAASAGVWLFYIQHQFEETHWSEERDWDFQHAALEGSSHYDLPPLLRWFSGNIGIHHVHHLSPKIPFYRLSEVLKEHPELRNVSRLTLRQSLGCVKLVLWDENARRLVSFRDERLARLAAPA</sequence>
<gene>
    <name evidence="4" type="primary">des</name>
    <name evidence="4" type="ORF">LAL4801_05349</name>
</gene>
<dbReference type="Proteomes" id="UP000048926">
    <property type="component" value="Unassembled WGS sequence"/>
</dbReference>
<keyword evidence="4" id="KW-0560">Oxidoreductase</keyword>
<dbReference type="PANTHER" id="PTHR19353">
    <property type="entry name" value="FATTY ACID DESATURASE 2"/>
    <property type="match status" value="1"/>
</dbReference>
<dbReference type="RefSeq" id="WP_055661010.1">
    <property type="nucleotide sequence ID" value="NZ_CXST01000004.1"/>
</dbReference>
<keyword evidence="2" id="KW-0472">Membrane</keyword>
<keyword evidence="2" id="KW-1133">Transmembrane helix</keyword>
<evidence type="ECO:0000313" key="5">
    <source>
        <dbReference type="Proteomes" id="UP000048926"/>
    </source>
</evidence>
<proteinExistence type="predicted"/>
<feature type="transmembrane region" description="Helical" evidence="2">
    <location>
        <begin position="171"/>
        <end position="193"/>
    </location>
</feature>
<evidence type="ECO:0000313" key="4">
    <source>
        <dbReference type="EMBL" id="CTQ46889.1"/>
    </source>
</evidence>
<accession>A0A0M6YBT8</accession>
<dbReference type="InterPro" id="IPR005804">
    <property type="entry name" value="FA_desaturase_dom"/>
</dbReference>
<feature type="transmembrane region" description="Helical" evidence="2">
    <location>
        <begin position="49"/>
        <end position="67"/>
    </location>
</feature>